<feature type="compositionally biased region" description="Basic and acidic residues" evidence="1">
    <location>
        <begin position="108"/>
        <end position="121"/>
    </location>
</feature>
<keyword evidence="3" id="KW-1185">Reference proteome</keyword>
<feature type="compositionally biased region" description="Basic and acidic residues" evidence="1">
    <location>
        <begin position="133"/>
        <end position="149"/>
    </location>
</feature>
<accession>A0AAN7H0W0</accession>
<dbReference type="EMBL" id="MU865322">
    <property type="protein sequence ID" value="KAK4228197.1"/>
    <property type="molecule type" value="Genomic_DNA"/>
</dbReference>
<organism evidence="2 3">
    <name type="scientific">Podospora fimiseda</name>
    <dbReference type="NCBI Taxonomy" id="252190"/>
    <lineage>
        <taxon>Eukaryota</taxon>
        <taxon>Fungi</taxon>
        <taxon>Dikarya</taxon>
        <taxon>Ascomycota</taxon>
        <taxon>Pezizomycotina</taxon>
        <taxon>Sordariomycetes</taxon>
        <taxon>Sordariomycetidae</taxon>
        <taxon>Sordariales</taxon>
        <taxon>Podosporaceae</taxon>
        <taxon>Podospora</taxon>
    </lineage>
</organism>
<feature type="region of interest" description="Disordered" evidence="1">
    <location>
        <begin position="210"/>
        <end position="260"/>
    </location>
</feature>
<gene>
    <name evidence="2" type="ORF">QBC38DRAFT_362527</name>
</gene>
<sequence>MTSQSRPPPPQHTQTEWRGPEIYLHLEFRVAWSKKQQQQPSKPHQVTYRSRPSRERAPAFPRQVPAPNTNYLAAIHDFDRRQSHVRELRHSYLNSHPQRGHSQLQEYYHTEDEPPRGRRQDVPIIQEPQPPQRESRSRADSRSSYERGRSAPPPFGENPWDVNVSQGKALPAAPSQFRLGEGVEPWSTWSLPPGFGTEMFSSQEVDQLATFPRRDTQRDSITYATNPTMVSTFSPEPATRQEQQQRSPSPPPPTDPVSTGKERELGALAAAMVTVDNGFENQWWYQGQRKRVFAEPEDPNEAIMTPTITSPVESPEAQIMASAVPTGIVSPMTEAAFSPSPAFATLHRTMSTRSEELWLSDKY</sequence>
<evidence type="ECO:0000313" key="3">
    <source>
        <dbReference type="Proteomes" id="UP001301958"/>
    </source>
</evidence>
<feature type="compositionally biased region" description="Polar residues" evidence="1">
    <location>
        <begin position="219"/>
        <end position="234"/>
    </location>
</feature>
<reference evidence="2" key="2">
    <citation type="submission" date="2023-05" db="EMBL/GenBank/DDBJ databases">
        <authorList>
            <consortium name="Lawrence Berkeley National Laboratory"/>
            <person name="Steindorff A."/>
            <person name="Hensen N."/>
            <person name="Bonometti L."/>
            <person name="Westerberg I."/>
            <person name="Brannstrom I.O."/>
            <person name="Guillou S."/>
            <person name="Cros-Aarteil S."/>
            <person name="Calhoun S."/>
            <person name="Haridas S."/>
            <person name="Kuo A."/>
            <person name="Mondo S."/>
            <person name="Pangilinan J."/>
            <person name="Riley R."/>
            <person name="Labutti K."/>
            <person name="Andreopoulos B."/>
            <person name="Lipzen A."/>
            <person name="Chen C."/>
            <person name="Yanf M."/>
            <person name="Daum C."/>
            <person name="Ng V."/>
            <person name="Clum A."/>
            <person name="Ohm R."/>
            <person name="Martin F."/>
            <person name="Silar P."/>
            <person name="Natvig D."/>
            <person name="Lalanne C."/>
            <person name="Gautier V."/>
            <person name="Ament-Velasquez S.L."/>
            <person name="Kruys A."/>
            <person name="Hutchinson M.I."/>
            <person name="Powell A.J."/>
            <person name="Barry K."/>
            <person name="Miller A.N."/>
            <person name="Grigoriev I.V."/>
            <person name="Debuchy R."/>
            <person name="Gladieux P."/>
            <person name="Thoren M.H."/>
            <person name="Johannesson H."/>
        </authorList>
    </citation>
    <scope>NUCLEOTIDE SEQUENCE</scope>
    <source>
        <strain evidence="2">CBS 990.96</strain>
    </source>
</reference>
<feature type="region of interest" description="Disordered" evidence="1">
    <location>
        <begin position="33"/>
        <end position="68"/>
    </location>
</feature>
<feature type="compositionally biased region" description="Low complexity" evidence="1">
    <location>
        <begin position="33"/>
        <end position="43"/>
    </location>
</feature>
<evidence type="ECO:0000313" key="2">
    <source>
        <dbReference type="EMBL" id="KAK4228197.1"/>
    </source>
</evidence>
<reference evidence="2" key="1">
    <citation type="journal article" date="2023" name="Mol. Phylogenet. Evol.">
        <title>Genome-scale phylogeny and comparative genomics of the fungal order Sordariales.</title>
        <authorList>
            <person name="Hensen N."/>
            <person name="Bonometti L."/>
            <person name="Westerberg I."/>
            <person name="Brannstrom I.O."/>
            <person name="Guillou S."/>
            <person name="Cros-Aarteil S."/>
            <person name="Calhoun S."/>
            <person name="Haridas S."/>
            <person name="Kuo A."/>
            <person name="Mondo S."/>
            <person name="Pangilinan J."/>
            <person name="Riley R."/>
            <person name="LaButti K."/>
            <person name="Andreopoulos B."/>
            <person name="Lipzen A."/>
            <person name="Chen C."/>
            <person name="Yan M."/>
            <person name="Daum C."/>
            <person name="Ng V."/>
            <person name="Clum A."/>
            <person name="Steindorff A."/>
            <person name="Ohm R.A."/>
            <person name="Martin F."/>
            <person name="Silar P."/>
            <person name="Natvig D.O."/>
            <person name="Lalanne C."/>
            <person name="Gautier V."/>
            <person name="Ament-Velasquez S.L."/>
            <person name="Kruys A."/>
            <person name="Hutchinson M.I."/>
            <person name="Powell A.J."/>
            <person name="Barry K."/>
            <person name="Miller A.N."/>
            <person name="Grigoriev I.V."/>
            <person name="Debuchy R."/>
            <person name="Gladieux P."/>
            <person name="Hiltunen Thoren M."/>
            <person name="Johannesson H."/>
        </authorList>
    </citation>
    <scope>NUCLEOTIDE SEQUENCE</scope>
    <source>
        <strain evidence="2">CBS 990.96</strain>
    </source>
</reference>
<name>A0AAN7H0W0_9PEZI</name>
<dbReference type="Proteomes" id="UP001301958">
    <property type="component" value="Unassembled WGS sequence"/>
</dbReference>
<dbReference type="AlphaFoldDB" id="A0AAN7H0W0"/>
<evidence type="ECO:0000256" key="1">
    <source>
        <dbReference type="SAM" id="MobiDB-lite"/>
    </source>
</evidence>
<protein>
    <submittedName>
        <fullName evidence="2">Uncharacterized protein</fullName>
    </submittedName>
</protein>
<feature type="region of interest" description="Disordered" evidence="1">
    <location>
        <begin position="108"/>
        <end position="165"/>
    </location>
</feature>
<comment type="caution">
    <text evidence="2">The sequence shown here is derived from an EMBL/GenBank/DDBJ whole genome shotgun (WGS) entry which is preliminary data.</text>
</comment>
<proteinExistence type="predicted"/>